<feature type="compositionally biased region" description="Basic and acidic residues" evidence="1">
    <location>
        <begin position="10"/>
        <end position="27"/>
    </location>
</feature>
<proteinExistence type="predicted"/>
<keyword evidence="3" id="KW-1185">Reference proteome</keyword>
<name>A0A834PIP4_VESPE</name>
<comment type="caution">
    <text evidence="2">The sequence shown here is derived from an EMBL/GenBank/DDBJ whole genome shotgun (WGS) entry which is preliminary data.</text>
</comment>
<dbReference type="Proteomes" id="UP000600918">
    <property type="component" value="Unassembled WGS sequence"/>
</dbReference>
<dbReference type="EMBL" id="JACSDY010000001">
    <property type="protein sequence ID" value="KAF7439361.1"/>
    <property type="molecule type" value="Genomic_DNA"/>
</dbReference>
<dbReference type="AlphaFoldDB" id="A0A834PIP4"/>
<protein>
    <submittedName>
        <fullName evidence="2">Uncharacterized protein</fullName>
    </submittedName>
</protein>
<feature type="compositionally biased region" description="Gly residues" evidence="1">
    <location>
        <begin position="34"/>
        <end position="47"/>
    </location>
</feature>
<evidence type="ECO:0000313" key="3">
    <source>
        <dbReference type="Proteomes" id="UP000600918"/>
    </source>
</evidence>
<evidence type="ECO:0000256" key="1">
    <source>
        <dbReference type="SAM" id="MobiDB-lite"/>
    </source>
</evidence>
<accession>A0A834PIP4</accession>
<reference evidence="2" key="1">
    <citation type="journal article" date="2020" name="G3 (Bethesda)">
        <title>High-Quality Assemblies for Three Invasive Social Wasps from the &lt;i&gt;Vespula&lt;/i&gt; Genus.</title>
        <authorList>
            <person name="Harrop T.W.R."/>
            <person name="Guhlin J."/>
            <person name="McLaughlin G.M."/>
            <person name="Permina E."/>
            <person name="Stockwell P."/>
            <person name="Gilligan J."/>
            <person name="Le Lec M.F."/>
            <person name="Gruber M.A.M."/>
            <person name="Quinn O."/>
            <person name="Lovegrove M."/>
            <person name="Duncan E.J."/>
            <person name="Remnant E.J."/>
            <person name="Van Eeckhoven J."/>
            <person name="Graham B."/>
            <person name="Knapp R.A."/>
            <person name="Langford K.W."/>
            <person name="Kronenberg Z."/>
            <person name="Press M.O."/>
            <person name="Eacker S.M."/>
            <person name="Wilson-Rankin E.E."/>
            <person name="Purcell J."/>
            <person name="Lester P.J."/>
            <person name="Dearden P.K."/>
        </authorList>
    </citation>
    <scope>NUCLEOTIDE SEQUENCE</scope>
    <source>
        <strain evidence="2">Volc-1</strain>
    </source>
</reference>
<evidence type="ECO:0000313" key="2">
    <source>
        <dbReference type="EMBL" id="KAF7439361.1"/>
    </source>
</evidence>
<sequence>MRVKLSQLSVEKRDKRSTLAEVGEARGRGRGGRGRGGGGGGGGGGEGDGVRGYDCRGREVAKRYENSLEWSAGTRGLLKADERVYFSVTENPKWRSDRRTQAEWSYTGIALNSSACF</sequence>
<organism evidence="2 3">
    <name type="scientific">Vespula pensylvanica</name>
    <name type="common">Western yellow jacket</name>
    <name type="synonym">Wasp</name>
    <dbReference type="NCBI Taxonomy" id="30213"/>
    <lineage>
        <taxon>Eukaryota</taxon>
        <taxon>Metazoa</taxon>
        <taxon>Ecdysozoa</taxon>
        <taxon>Arthropoda</taxon>
        <taxon>Hexapoda</taxon>
        <taxon>Insecta</taxon>
        <taxon>Pterygota</taxon>
        <taxon>Neoptera</taxon>
        <taxon>Endopterygota</taxon>
        <taxon>Hymenoptera</taxon>
        <taxon>Apocrita</taxon>
        <taxon>Aculeata</taxon>
        <taxon>Vespoidea</taxon>
        <taxon>Vespidae</taxon>
        <taxon>Vespinae</taxon>
        <taxon>Vespula</taxon>
    </lineage>
</organism>
<feature type="region of interest" description="Disordered" evidence="1">
    <location>
        <begin position="1"/>
        <end position="52"/>
    </location>
</feature>
<gene>
    <name evidence="2" type="ORF">H0235_001752</name>
</gene>